<feature type="transmembrane region" description="Helical" evidence="5">
    <location>
        <begin position="40"/>
        <end position="58"/>
    </location>
</feature>
<gene>
    <name evidence="6" type="ORF">ARHIZOSPH14_27810</name>
</gene>
<evidence type="ECO:0000313" key="7">
    <source>
        <dbReference type="Proteomes" id="UP001144396"/>
    </source>
</evidence>
<evidence type="ECO:0000256" key="3">
    <source>
        <dbReference type="ARBA" id="ARBA00022989"/>
    </source>
</evidence>
<proteinExistence type="predicted"/>
<accession>A0A9W6D0B0</accession>
<dbReference type="EMBL" id="BSDP01000001">
    <property type="protein sequence ID" value="GLI28539.1"/>
    <property type="molecule type" value="Genomic_DNA"/>
</dbReference>
<reference evidence="6" key="1">
    <citation type="submission" date="2022-12" db="EMBL/GenBank/DDBJ databases">
        <title>Reference genome sequencing for broad-spectrum identification of bacterial and archaeal isolates by mass spectrometry.</title>
        <authorList>
            <person name="Sekiguchi Y."/>
            <person name="Tourlousse D.M."/>
        </authorList>
    </citation>
    <scope>NUCLEOTIDE SEQUENCE</scope>
    <source>
        <strain evidence="6">14</strain>
    </source>
</reference>
<keyword evidence="3 5" id="KW-1133">Transmembrane helix</keyword>
<dbReference type="Proteomes" id="UP001144396">
    <property type="component" value="Unassembled WGS sequence"/>
</dbReference>
<comment type="caution">
    <text evidence="6">The sequence shown here is derived from an EMBL/GenBank/DDBJ whole genome shotgun (WGS) entry which is preliminary data.</text>
</comment>
<comment type="subcellular location">
    <subcellularLocation>
        <location evidence="1">Membrane</location>
        <topology evidence="1">Multi-pass membrane protein</topology>
    </subcellularLocation>
</comment>
<feature type="transmembrane region" description="Helical" evidence="5">
    <location>
        <begin position="65"/>
        <end position="82"/>
    </location>
</feature>
<evidence type="ECO:0000256" key="5">
    <source>
        <dbReference type="SAM" id="Phobius"/>
    </source>
</evidence>
<evidence type="ECO:0000313" key="6">
    <source>
        <dbReference type="EMBL" id="GLI28539.1"/>
    </source>
</evidence>
<dbReference type="Pfam" id="PF02361">
    <property type="entry name" value="CbiQ"/>
    <property type="match status" value="1"/>
</dbReference>
<sequence length="196" mass="20812">MIGFAVPGTSVLHRMRPGVKLALLAVTVTVVAVLRDPVWLAVAFALACALVPLARLPLREAARQVAPVLWLLAVAVPVHAFFGTWTDAAAMALRILTAVTLAAVFTMTTRVEALLDTVQAALRRVPWIDAERVGLVLALTIRCVPLLAAIVRDVLDARRARGAGGSLRAIAVPVIVRSLRTADAFGEALVARGYDD</sequence>
<keyword evidence="2 5" id="KW-0812">Transmembrane</keyword>
<dbReference type="AlphaFoldDB" id="A0A9W6D0B0"/>
<dbReference type="GO" id="GO:0005886">
    <property type="term" value="C:plasma membrane"/>
    <property type="evidence" value="ECO:0007669"/>
    <property type="project" value="UniProtKB-ARBA"/>
</dbReference>
<evidence type="ECO:0000256" key="1">
    <source>
        <dbReference type="ARBA" id="ARBA00004141"/>
    </source>
</evidence>
<keyword evidence="7" id="KW-1185">Reference proteome</keyword>
<evidence type="ECO:0000256" key="4">
    <source>
        <dbReference type="ARBA" id="ARBA00023136"/>
    </source>
</evidence>
<dbReference type="RefSeq" id="WP_281886002.1">
    <property type="nucleotide sequence ID" value="NZ_BSDP01000001.1"/>
</dbReference>
<organism evidence="6 7">
    <name type="scientific">Agromyces rhizosphaerae</name>
    <dbReference type="NCBI Taxonomy" id="88374"/>
    <lineage>
        <taxon>Bacteria</taxon>
        <taxon>Bacillati</taxon>
        <taxon>Actinomycetota</taxon>
        <taxon>Actinomycetes</taxon>
        <taxon>Micrococcales</taxon>
        <taxon>Microbacteriaceae</taxon>
        <taxon>Agromyces</taxon>
    </lineage>
</organism>
<dbReference type="InterPro" id="IPR003339">
    <property type="entry name" value="ABC/ECF_trnsptr_transmembrane"/>
</dbReference>
<feature type="transmembrane region" description="Helical" evidence="5">
    <location>
        <begin position="18"/>
        <end position="34"/>
    </location>
</feature>
<dbReference type="PANTHER" id="PTHR33514:SF13">
    <property type="entry name" value="PROTEIN ABCI12, CHLOROPLASTIC"/>
    <property type="match status" value="1"/>
</dbReference>
<evidence type="ECO:0000256" key="2">
    <source>
        <dbReference type="ARBA" id="ARBA00022692"/>
    </source>
</evidence>
<name>A0A9W6D0B0_9MICO</name>
<dbReference type="PANTHER" id="PTHR33514">
    <property type="entry name" value="PROTEIN ABCI12, CHLOROPLASTIC"/>
    <property type="match status" value="1"/>
</dbReference>
<protein>
    <submittedName>
        <fullName evidence="6">Cobalt ABC transporter permease</fullName>
    </submittedName>
</protein>
<dbReference type="CDD" id="cd16914">
    <property type="entry name" value="EcfT"/>
    <property type="match status" value="1"/>
</dbReference>
<keyword evidence="4 5" id="KW-0472">Membrane</keyword>
<feature type="transmembrane region" description="Helical" evidence="5">
    <location>
        <begin position="88"/>
        <end position="107"/>
    </location>
</feature>